<keyword evidence="26" id="KW-1185">Reference proteome</keyword>
<evidence type="ECO:0000256" key="17">
    <source>
        <dbReference type="ARBA" id="ARBA00022932"/>
    </source>
</evidence>
<dbReference type="PANTHER" id="PTHR42648">
    <property type="entry name" value="TRANSPOSASE, PUTATIVE-RELATED"/>
    <property type="match status" value="1"/>
</dbReference>
<evidence type="ECO:0000256" key="22">
    <source>
        <dbReference type="ARBA" id="ARBA00049244"/>
    </source>
</evidence>
<keyword evidence="4" id="KW-0645">Protease</keyword>
<keyword evidence="8" id="KW-0547">Nucleotide-binding</keyword>
<evidence type="ECO:0000313" key="25">
    <source>
        <dbReference type="EMBL" id="SGZ04723.1"/>
    </source>
</evidence>
<dbReference type="GO" id="GO:0003964">
    <property type="term" value="F:RNA-directed DNA polymerase activity"/>
    <property type="evidence" value="ECO:0007669"/>
    <property type="project" value="UniProtKB-KW"/>
</dbReference>
<keyword evidence="17" id="KW-0808">Transferase</keyword>
<dbReference type="Pfam" id="PF07727">
    <property type="entry name" value="RVT_2"/>
    <property type="match status" value="1"/>
</dbReference>
<dbReference type="Gene3D" id="3.30.420.10">
    <property type="entry name" value="Ribonuclease H-like superfamily/Ribonuclease H"/>
    <property type="match status" value="1"/>
</dbReference>
<dbReference type="Pfam" id="PF25597">
    <property type="entry name" value="SH3_retrovirus"/>
    <property type="match status" value="1"/>
</dbReference>
<keyword evidence="6" id="KW-0540">Nuclease</keyword>
<keyword evidence="15" id="KW-0229">DNA integration</keyword>
<keyword evidence="9" id="KW-0064">Aspartyl protease</keyword>
<evidence type="ECO:0000313" key="26">
    <source>
        <dbReference type="Proteomes" id="UP000249464"/>
    </source>
</evidence>
<dbReference type="Proteomes" id="UP000249464">
    <property type="component" value="Unassembled WGS sequence"/>
</dbReference>
<name>A0A2X0N3F2_9BASI</name>
<dbReference type="SUPFAM" id="SSF53098">
    <property type="entry name" value="Ribonuclease H-like"/>
    <property type="match status" value="1"/>
</dbReference>
<sequence length="1506" mass="166725">MVNSEVSLKPLLATNVPMIFTLLVSINFTETGHCFVYLRDILEEVAELTGLALQEDSCFDYWVVDDAATSSTHSTLCLASCLYDQLAAFTAATDSSDKVLGLTGFGLDIDSLPAEATSLLQQVMSSTGESDFPNGSGNRLYLKDTQGYKSWSQRAFINLRADKVWDVVNQSIDSLVADYWPTLVIAHATASVAEYRERAIRRNDLACKYIANSISEEQMSHLIHLTSAYEMWDTLRGLHSHGRPSRTMDLLNTLAQPYSGDIPFKEFVNKVKIAMTDFQNLGAPLPHWLFAGMLVRSLPAQYDSIVGNLASDIDIHMDWNTFYPKLLMNVEMADSRNKQKESLSARIVDDTSLVARISTTAQKDYSKSDCSRCKALGHERGWRLCPSRNKDASAPASSDSNSNVAAIGVDESALMTYTFPYSRTMPRFPWIIDSGAKVHCVGDKSVLSDIVSEPLKISVADQSQIESPGHCSVTFLTSYGARITIKRVYYMPGAQCGFISIDRLLESMTYAVGPQSNLIFSIRGKSILRSLPGRGFVMDAAPVQPIMSSSPPSMVGANRLTGTCTLMEAHRKLGHQSPAAIVLAVKSGAITGITLKDEKVTPCFSCIQAKSKRSPFSNKSTEAPHALYRVFIDLGFVEHPNHHGDTIYLAIVDQYSTAKWTIVLKDKRAETIIEAWSKFQAESERQTGQKIKRARSDNGREFNNSLFRALLEKQGIIVEFTAPYTPEQNGQVERLNGSLMGLVRSMLLDSGLPMRFWSDALAVATFVLNRRPHPRIQGKTAIEVLLGKKPSLAHLQPFGSTAFVHVPKERRSKLAPRSIQGVFIGYSGEYNYRVWVQSSKQVYILRHVTFLETPSVVTSSQDCADASDPVHHSQPPHPPHPLPDVLPSTPTSPDPQPPPVVPIGVGQQGGYLAVVPCKDDDNDNNDGPDNYHDAEEPLDGEAEVALAPREGYAIVRTGPNPGQFKNVDPSNILPAGSRRRPQPPENILPIISAIMVDVLDTPPMFHDKLSYDAYCAAVFAKEDIEIPKTFEEAMKSPYRNHWSAAMVSELLQFDHHGVFQEVKWHEGIRVLGTIWVYSIKRNANGKIICFKACLVAQGFAQRPGIDYHDTYTPVARSLMILFLIALAAAQGLYLEQFDFDCAFLNGKMTEDVYVQYPKQWNCPQSPGKCLKLVGSMYGTKQAPREWYRAINNLMVSRGYMRATANACLYIKHLGTSFAIITLYVDDGLIASNNQSFLDSELGSLHKAFQLKRLGPVSYFLGFEIHCTKDYILVHQSKYVRTMLEKFNFASPSKRRAVMPMDDRPSLRIDATPFADVLLYQLAVGSLQYASTRCQPDIAIAVRAVAQKNSCPTVDNWAAVKRIFCYLNSTIDLGILYRNSSTTRLMVYSDALFADDPECRRSVGAYASMLAGGVISWQSKQQSMIATSTTEAEILSASSATREAIWLRRLAERVASGEVELEYCPTNVNATDIMTKPLGFQRFDQLCALLGMVSLVSLTGGSVRSGV</sequence>
<gene>
    <name evidence="25" type="primary">BQ5605_C032g11084</name>
    <name evidence="25" type="ORF">BQ5605_C032G11084</name>
</gene>
<dbReference type="PANTHER" id="PTHR42648:SF11">
    <property type="entry name" value="TRANSPOSON TY4-P GAG-POL POLYPROTEIN"/>
    <property type="match status" value="1"/>
</dbReference>
<dbReference type="CDD" id="cd09272">
    <property type="entry name" value="RNase_HI_RT_Ty1"/>
    <property type="match status" value="1"/>
</dbReference>
<evidence type="ECO:0000256" key="11">
    <source>
        <dbReference type="ARBA" id="ARBA00022801"/>
    </source>
</evidence>
<keyword evidence="5" id="KW-0548">Nucleotidyltransferase</keyword>
<evidence type="ECO:0000256" key="4">
    <source>
        <dbReference type="ARBA" id="ARBA00022670"/>
    </source>
</evidence>
<dbReference type="InterPro" id="IPR057670">
    <property type="entry name" value="SH3_retrovirus"/>
</dbReference>
<feature type="compositionally biased region" description="Pro residues" evidence="23">
    <location>
        <begin position="875"/>
        <end position="901"/>
    </location>
</feature>
<evidence type="ECO:0000256" key="13">
    <source>
        <dbReference type="ARBA" id="ARBA00022842"/>
    </source>
</evidence>
<dbReference type="SUPFAM" id="SSF56672">
    <property type="entry name" value="DNA/RNA polymerases"/>
    <property type="match status" value="1"/>
</dbReference>
<organism evidence="25 26">
    <name type="scientific">Microbotryum silenes-dioicae</name>
    <dbReference type="NCBI Taxonomy" id="796604"/>
    <lineage>
        <taxon>Eukaryota</taxon>
        <taxon>Fungi</taxon>
        <taxon>Dikarya</taxon>
        <taxon>Basidiomycota</taxon>
        <taxon>Pucciniomycotina</taxon>
        <taxon>Microbotryomycetes</taxon>
        <taxon>Microbotryales</taxon>
        <taxon>Microbotryaceae</taxon>
        <taxon>Microbotryum</taxon>
    </lineage>
</organism>
<comment type="catalytic activity">
    <reaction evidence="21">
        <text>DNA(n) + a 2'-deoxyribonucleoside 5'-triphosphate = DNA(n+1) + diphosphate</text>
        <dbReference type="Rhea" id="RHEA:22508"/>
        <dbReference type="Rhea" id="RHEA-COMP:17339"/>
        <dbReference type="Rhea" id="RHEA-COMP:17340"/>
        <dbReference type="ChEBI" id="CHEBI:33019"/>
        <dbReference type="ChEBI" id="CHEBI:61560"/>
        <dbReference type="ChEBI" id="CHEBI:173112"/>
        <dbReference type="EC" id="2.7.7.49"/>
    </reaction>
</comment>
<dbReference type="GO" id="GO:0004519">
    <property type="term" value="F:endonuclease activity"/>
    <property type="evidence" value="ECO:0007669"/>
    <property type="project" value="UniProtKB-KW"/>
</dbReference>
<keyword evidence="19" id="KW-0233">DNA recombination</keyword>
<evidence type="ECO:0000256" key="10">
    <source>
        <dbReference type="ARBA" id="ARBA00022759"/>
    </source>
</evidence>
<evidence type="ECO:0000256" key="9">
    <source>
        <dbReference type="ARBA" id="ARBA00022750"/>
    </source>
</evidence>
<dbReference type="GO" id="GO:0005634">
    <property type="term" value="C:nucleus"/>
    <property type="evidence" value="ECO:0007669"/>
    <property type="project" value="UniProtKB-ARBA"/>
</dbReference>
<keyword evidence="14" id="KW-0694">RNA-binding</keyword>
<dbReference type="EMBL" id="FQNC01000067">
    <property type="protein sequence ID" value="SGZ04723.1"/>
    <property type="molecule type" value="Genomic_DNA"/>
</dbReference>
<dbReference type="GO" id="GO:0032196">
    <property type="term" value="P:transposition"/>
    <property type="evidence" value="ECO:0007669"/>
    <property type="project" value="UniProtKB-KW"/>
</dbReference>
<dbReference type="PROSITE" id="PS50994">
    <property type="entry name" value="INTEGRASE"/>
    <property type="match status" value="1"/>
</dbReference>
<dbReference type="GO" id="GO:0046872">
    <property type="term" value="F:metal ion binding"/>
    <property type="evidence" value="ECO:0007669"/>
    <property type="project" value="UniProtKB-KW"/>
</dbReference>
<dbReference type="GO" id="GO:0003723">
    <property type="term" value="F:RNA binding"/>
    <property type="evidence" value="ECO:0007669"/>
    <property type="project" value="UniProtKB-KW"/>
</dbReference>
<evidence type="ECO:0000256" key="21">
    <source>
        <dbReference type="ARBA" id="ARBA00048173"/>
    </source>
</evidence>
<evidence type="ECO:0000259" key="24">
    <source>
        <dbReference type="PROSITE" id="PS50994"/>
    </source>
</evidence>
<evidence type="ECO:0000256" key="20">
    <source>
        <dbReference type="ARBA" id="ARBA00023268"/>
    </source>
</evidence>
<evidence type="ECO:0000256" key="5">
    <source>
        <dbReference type="ARBA" id="ARBA00022695"/>
    </source>
</evidence>
<evidence type="ECO:0000256" key="2">
    <source>
        <dbReference type="ARBA" id="ARBA00022578"/>
    </source>
</evidence>
<dbReference type="GO" id="GO:0015074">
    <property type="term" value="P:DNA integration"/>
    <property type="evidence" value="ECO:0007669"/>
    <property type="project" value="UniProtKB-KW"/>
</dbReference>
<keyword evidence="3" id="KW-1188">Viral release from host cell</keyword>
<dbReference type="InterPro" id="IPR039537">
    <property type="entry name" value="Retrotran_Ty1/copia-like"/>
</dbReference>
<proteinExistence type="predicted"/>
<comment type="catalytic activity">
    <reaction evidence="22">
        <text>DNA(n) + a 2'-deoxyribonucleoside 5'-triphosphate = DNA(n+1) + diphosphate</text>
        <dbReference type="Rhea" id="RHEA:22508"/>
        <dbReference type="Rhea" id="RHEA-COMP:17339"/>
        <dbReference type="Rhea" id="RHEA-COMP:17340"/>
        <dbReference type="ChEBI" id="CHEBI:33019"/>
        <dbReference type="ChEBI" id="CHEBI:61560"/>
        <dbReference type="ChEBI" id="CHEBI:173112"/>
        <dbReference type="EC" id="2.7.7.7"/>
    </reaction>
</comment>
<keyword evidence="16" id="KW-0695">RNA-directed DNA polymerase</keyword>
<evidence type="ECO:0000256" key="1">
    <source>
        <dbReference type="ARBA" id="ARBA00002180"/>
    </source>
</evidence>
<dbReference type="InterPro" id="IPR001584">
    <property type="entry name" value="Integrase_cat-core"/>
</dbReference>
<keyword evidence="13" id="KW-0460">Magnesium</keyword>
<evidence type="ECO:0000256" key="8">
    <source>
        <dbReference type="ARBA" id="ARBA00022741"/>
    </source>
</evidence>
<evidence type="ECO:0000256" key="7">
    <source>
        <dbReference type="ARBA" id="ARBA00022723"/>
    </source>
</evidence>
<reference evidence="25 26" key="1">
    <citation type="submission" date="2016-11" db="EMBL/GenBank/DDBJ databases">
        <authorList>
            <person name="Jaros S."/>
            <person name="Januszkiewicz K."/>
            <person name="Wedrychowicz H."/>
        </authorList>
    </citation>
    <scope>NUCLEOTIDE SEQUENCE [LARGE SCALE GENOMIC DNA]</scope>
</reference>
<feature type="domain" description="Integrase catalytic" evidence="24">
    <location>
        <begin position="620"/>
        <end position="789"/>
    </location>
</feature>
<dbReference type="InterPro" id="IPR013103">
    <property type="entry name" value="RVT_2"/>
</dbReference>
<keyword evidence="20" id="KW-0511">Multifunctional enzyme</keyword>
<dbReference type="InterPro" id="IPR054722">
    <property type="entry name" value="PolX-like_BBD"/>
</dbReference>
<evidence type="ECO:0000256" key="3">
    <source>
        <dbReference type="ARBA" id="ARBA00022612"/>
    </source>
</evidence>
<dbReference type="InterPro" id="IPR036397">
    <property type="entry name" value="RNaseH_sf"/>
</dbReference>
<accession>A0A2X0N3F2</accession>
<dbReference type="InterPro" id="IPR043502">
    <property type="entry name" value="DNA/RNA_pol_sf"/>
</dbReference>
<keyword evidence="10" id="KW-0255">Endonuclease</keyword>
<keyword evidence="7" id="KW-0479">Metal-binding</keyword>
<keyword evidence="2" id="KW-0815">Transposition</keyword>
<evidence type="ECO:0000256" key="16">
    <source>
        <dbReference type="ARBA" id="ARBA00022918"/>
    </source>
</evidence>
<evidence type="ECO:0000256" key="18">
    <source>
        <dbReference type="ARBA" id="ARBA00023113"/>
    </source>
</evidence>
<feature type="region of interest" description="Disordered" evidence="23">
    <location>
        <begin position="860"/>
        <end position="936"/>
    </location>
</feature>
<evidence type="ECO:0000256" key="15">
    <source>
        <dbReference type="ARBA" id="ARBA00022908"/>
    </source>
</evidence>
<keyword evidence="12" id="KW-0067">ATP-binding</keyword>
<evidence type="ECO:0000256" key="6">
    <source>
        <dbReference type="ARBA" id="ARBA00022722"/>
    </source>
</evidence>
<keyword evidence="18" id="KW-0917">Virion maturation</keyword>
<dbReference type="InterPro" id="IPR012337">
    <property type="entry name" value="RNaseH-like_sf"/>
</dbReference>
<dbReference type="Pfam" id="PF14223">
    <property type="entry name" value="Retrotran_gag_2"/>
    <property type="match status" value="1"/>
</dbReference>
<evidence type="ECO:0000256" key="19">
    <source>
        <dbReference type="ARBA" id="ARBA00023172"/>
    </source>
</evidence>
<keyword evidence="17" id="KW-0239">DNA-directed DNA polymerase</keyword>
<dbReference type="GO" id="GO:0006508">
    <property type="term" value="P:proteolysis"/>
    <property type="evidence" value="ECO:0007669"/>
    <property type="project" value="UniProtKB-KW"/>
</dbReference>
<evidence type="ECO:0000256" key="14">
    <source>
        <dbReference type="ARBA" id="ARBA00022884"/>
    </source>
</evidence>
<dbReference type="GO" id="GO:0006310">
    <property type="term" value="P:DNA recombination"/>
    <property type="evidence" value="ECO:0007669"/>
    <property type="project" value="UniProtKB-KW"/>
</dbReference>
<protein>
    <submittedName>
        <fullName evidence="25">BQ5605_C032g11084 protein</fullName>
    </submittedName>
</protein>
<evidence type="ECO:0000256" key="12">
    <source>
        <dbReference type="ARBA" id="ARBA00022840"/>
    </source>
</evidence>
<dbReference type="Pfam" id="PF00665">
    <property type="entry name" value="rve"/>
    <property type="match status" value="1"/>
</dbReference>
<dbReference type="GO" id="GO:0004190">
    <property type="term" value="F:aspartic-type endopeptidase activity"/>
    <property type="evidence" value="ECO:0007669"/>
    <property type="project" value="UniProtKB-KW"/>
</dbReference>
<evidence type="ECO:0000256" key="23">
    <source>
        <dbReference type="SAM" id="MobiDB-lite"/>
    </source>
</evidence>
<dbReference type="GO" id="GO:0003887">
    <property type="term" value="F:DNA-directed DNA polymerase activity"/>
    <property type="evidence" value="ECO:0007669"/>
    <property type="project" value="UniProtKB-KW"/>
</dbReference>
<dbReference type="Pfam" id="PF22936">
    <property type="entry name" value="Pol_BBD"/>
    <property type="match status" value="1"/>
</dbReference>
<dbReference type="GO" id="GO:0005524">
    <property type="term" value="F:ATP binding"/>
    <property type="evidence" value="ECO:0007669"/>
    <property type="project" value="UniProtKB-KW"/>
</dbReference>
<keyword evidence="11" id="KW-0378">Hydrolase</keyword>
<comment type="function">
    <text evidence="1">The aspartyl protease (PR) mediates the proteolytic cleavages of the Gag and Gag-Pol polyproteins after assembly of the VLP.</text>
</comment>